<feature type="domain" description="MacB-like periplasmic core" evidence="8">
    <location>
        <begin position="20"/>
        <end position="236"/>
    </location>
</feature>
<keyword evidence="10" id="KW-1185">Reference proteome</keyword>
<name>A0A326RZD9_9BACT</name>
<dbReference type="InterPro" id="IPR003838">
    <property type="entry name" value="ABC3_permease_C"/>
</dbReference>
<proteinExistence type="predicted"/>
<feature type="transmembrane region" description="Helical" evidence="6">
    <location>
        <begin position="772"/>
        <end position="794"/>
    </location>
</feature>
<feature type="transmembrane region" description="Helical" evidence="6">
    <location>
        <begin position="432"/>
        <end position="455"/>
    </location>
</feature>
<feature type="transmembrane region" description="Helical" evidence="6">
    <location>
        <begin position="389"/>
        <end position="411"/>
    </location>
</feature>
<reference evidence="9 10" key="1">
    <citation type="submission" date="2018-06" db="EMBL/GenBank/DDBJ databases">
        <title>Genomic Encyclopedia of Archaeal and Bacterial Type Strains, Phase II (KMG-II): from individual species to whole genera.</title>
        <authorList>
            <person name="Goeker M."/>
        </authorList>
    </citation>
    <scope>NUCLEOTIDE SEQUENCE [LARGE SCALE GENOMIC DNA]</scope>
    <source>
        <strain evidence="9 10">T4</strain>
    </source>
</reference>
<evidence type="ECO:0000313" key="10">
    <source>
        <dbReference type="Proteomes" id="UP000248917"/>
    </source>
</evidence>
<comment type="subcellular location">
    <subcellularLocation>
        <location evidence="1">Cell membrane</location>
        <topology evidence="1">Multi-pass membrane protein</topology>
    </subcellularLocation>
</comment>
<dbReference type="OrthoDB" id="5933722at2"/>
<feature type="transmembrane region" description="Helical" evidence="6">
    <location>
        <begin position="685"/>
        <end position="709"/>
    </location>
</feature>
<dbReference type="EMBL" id="QKTX01000001">
    <property type="protein sequence ID" value="PZV87344.1"/>
    <property type="molecule type" value="Genomic_DNA"/>
</dbReference>
<evidence type="ECO:0000256" key="3">
    <source>
        <dbReference type="ARBA" id="ARBA00022692"/>
    </source>
</evidence>
<dbReference type="GO" id="GO:0022857">
    <property type="term" value="F:transmembrane transporter activity"/>
    <property type="evidence" value="ECO:0007669"/>
    <property type="project" value="TreeGrafter"/>
</dbReference>
<evidence type="ECO:0000259" key="7">
    <source>
        <dbReference type="Pfam" id="PF02687"/>
    </source>
</evidence>
<comment type="caution">
    <text evidence="9">The sequence shown here is derived from an EMBL/GenBank/DDBJ whole genome shotgun (WGS) entry which is preliminary data.</text>
</comment>
<feature type="domain" description="ABC3 transporter permease C-terminal" evidence="7">
    <location>
        <begin position="688"/>
        <end position="801"/>
    </location>
</feature>
<evidence type="ECO:0000256" key="4">
    <source>
        <dbReference type="ARBA" id="ARBA00022989"/>
    </source>
</evidence>
<feature type="transmembrane region" description="Helical" evidence="6">
    <location>
        <begin position="293"/>
        <end position="315"/>
    </location>
</feature>
<sequence length="808" mass="90033">MLKNYLKIAYRNLLKNKVYTAINVIGLTLGLTCCLLIFLQVKDELSYDSFWAEKEKLYRVALERIYPDHINLYATIPDGFAEVFKNEIPEVENATRLFSFGDFASTIQIEEDFYEERAVALADSNFFELFPIRLIQGDPRTALYKTQAVVLSETLSKNYFNSTDILGKVFKLNGQDVEVTGVMEDLPTNSHLYFELLGTTAGQPFNNNPTYAAFSALTYVKLRENATPESVEKAIPPLVKKYAAGQIERNTGVNYEDYVAAGNGYNYFLQPLTKIHLTSQLQGELKANGNIRYVYIFISVALFILLIASVNFINLATARSAERSKEVGVRKAMGSDRKQLIVQFLMEASLLVAVSMLLSLMLVGLILPWFNGLAQKELHLSLNVIQDLIPGLLGMGILVALIAGYYPAFQISNMHAVEIMKGKFTSSQKGQFLRNGLVVFQFAISIILIAGTLIINRQMEFIQTKNLGFQRENMVVIDRFNQLENPETFREEVLKLPGVMEAGGSTNMPGKGFFGVQFTPEGKAEVLTGKGMVVDDFFLTTMNIRMNEGRFFDQDFNDSTSVILNRAAAQSFGLNDSPIGSKIYSTVRLNGEDVTVPFTVIGIAEDFHFESLHLPITPLAIFSLESGMGLSAYLAVNISGDYLPSTLGEIENLWGRFGQNQPFSFYFLENDLEQLYQNEQVSGKILTSFSILAIVIACIGLFGLAAYTAHQKTKEIGVRKVLGASTTSLVWMLTTKFSRLVILAFVIGAPVAYYAMTQWLKSFAYQTEMNLFLFFSAGLATLIIAVLTVSYQAFSAARNNPVKSLKTE</sequence>
<feature type="transmembrane region" description="Helical" evidence="6">
    <location>
        <begin position="340"/>
        <end position="369"/>
    </location>
</feature>
<dbReference type="Pfam" id="PF12704">
    <property type="entry name" value="MacB_PCD"/>
    <property type="match status" value="2"/>
</dbReference>
<evidence type="ECO:0000313" key="9">
    <source>
        <dbReference type="EMBL" id="PZV87344.1"/>
    </source>
</evidence>
<dbReference type="PANTHER" id="PTHR30572">
    <property type="entry name" value="MEMBRANE COMPONENT OF TRANSPORTER-RELATED"/>
    <property type="match status" value="1"/>
</dbReference>
<keyword evidence="5 6" id="KW-0472">Membrane</keyword>
<evidence type="ECO:0000256" key="5">
    <source>
        <dbReference type="ARBA" id="ARBA00023136"/>
    </source>
</evidence>
<keyword evidence="3 6" id="KW-0812">Transmembrane</keyword>
<dbReference type="GO" id="GO:0005886">
    <property type="term" value="C:plasma membrane"/>
    <property type="evidence" value="ECO:0007669"/>
    <property type="project" value="UniProtKB-SubCell"/>
</dbReference>
<evidence type="ECO:0000256" key="6">
    <source>
        <dbReference type="SAM" id="Phobius"/>
    </source>
</evidence>
<feature type="domain" description="MacB-like periplasmic core" evidence="8">
    <location>
        <begin position="470"/>
        <end position="609"/>
    </location>
</feature>
<feature type="domain" description="ABC3 transporter permease C-terminal" evidence="7">
    <location>
        <begin position="299"/>
        <end position="415"/>
    </location>
</feature>
<evidence type="ECO:0000256" key="1">
    <source>
        <dbReference type="ARBA" id="ARBA00004651"/>
    </source>
</evidence>
<evidence type="ECO:0000259" key="8">
    <source>
        <dbReference type="Pfam" id="PF12704"/>
    </source>
</evidence>
<dbReference type="InterPro" id="IPR025857">
    <property type="entry name" value="MacB_PCD"/>
</dbReference>
<dbReference type="Pfam" id="PF02687">
    <property type="entry name" value="FtsX"/>
    <property type="match status" value="2"/>
</dbReference>
<gene>
    <name evidence="9" type="ORF">CLV31_101217</name>
</gene>
<protein>
    <submittedName>
        <fullName evidence="9">Putative ABC transport system permease protein</fullName>
    </submittedName>
</protein>
<dbReference type="InterPro" id="IPR050250">
    <property type="entry name" value="Macrolide_Exporter_MacB"/>
</dbReference>
<keyword evidence="4 6" id="KW-1133">Transmembrane helix</keyword>
<dbReference type="Proteomes" id="UP000248917">
    <property type="component" value="Unassembled WGS sequence"/>
</dbReference>
<dbReference type="AlphaFoldDB" id="A0A326RZD9"/>
<accession>A0A326RZD9</accession>
<evidence type="ECO:0000256" key="2">
    <source>
        <dbReference type="ARBA" id="ARBA00022475"/>
    </source>
</evidence>
<feature type="transmembrane region" description="Helical" evidence="6">
    <location>
        <begin position="21"/>
        <end position="39"/>
    </location>
</feature>
<dbReference type="PANTHER" id="PTHR30572:SF18">
    <property type="entry name" value="ABC-TYPE MACROLIDE FAMILY EXPORT SYSTEM PERMEASE COMPONENT 2"/>
    <property type="match status" value="1"/>
</dbReference>
<organism evidence="9 10">
    <name type="scientific">Algoriphagus aquaeductus</name>
    <dbReference type="NCBI Taxonomy" id="475299"/>
    <lineage>
        <taxon>Bacteria</taxon>
        <taxon>Pseudomonadati</taxon>
        <taxon>Bacteroidota</taxon>
        <taxon>Cytophagia</taxon>
        <taxon>Cytophagales</taxon>
        <taxon>Cyclobacteriaceae</taxon>
        <taxon>Algoriphagus</taxon>
    </lineage>
</organism>
<feature type="transmembrane region" description="Helical" evidence="6">
    <location>
        <begin position="740"/>
        <end position="760"/>
    </location>
</feature>
<dbReference type="RefSeq" id="WP_111391029.1">
    <property type="nucleotide sequence ID" value="NZ_JBJINY010000033.1"/>
</dbReference>
<keyword evidence="2" id="KW-1003">Cell membrane</keyword>